<dbReference type="Pfam" id="PF07727">
    <property type="entry name" value="RVT_2"/>
    <property type="match status" value="1"/>
</dbReference>
<sequence length="1584" mass="177277">MTSVLGSDAEVAEFCTTTTTTSTTAFAGISGNLSIYTDGGCSVLDATHSVDLGPCTMTGSTSSQDFTCMEGSIAYNVYSTSDCTGEATTQVFEQGPCNPVDNGTSSWLVAFPGCTGGTSGSSSAAVHLNVGFMPHCPPLGLADTSQLLHIIQVEKKSYFVKKNDSLERRMELVNISLTVTGQDGHDMELRLNCEVLKDSTLVRRNQRPSSFIEEGAGWKSAVDAFFASRLGLPAEIRQELLAQDNVVTDKVERIKSMFFPGVETMYTTYDVCIHIPDPTRPSLRAIGLPDMTSFDTEAIPVANLPKANWSWRRRGEELSNEEALERLLQEHGIDTNDYPPGATAELCDELYESRYATLNIRAGHLVRNIQIIKVWLCATILSVDYVLRSKGKMQFGKRERNHKEGPVTMRMRSDQDWKAAALACLYGKLGMDEAFVKSHLVIVDSSYRLDEEVEYSRSYPGLKTVYNIHTVKCRVKDVDNPEMSFIGLPEGNDFAVTRVRQSLRPSKTGREGVVSTLWFWKPRNQLTETGDLLYFQKSFTNDQHKDLDTEDCTPVAKRQLDLPMLLEVPVSDEDGDEYRLVVAELMKGRTTNWSRARRAAKRKDYSFDVPTWNGDPATFHTFETACRWYEKTLKEGERRGAAARVWSRLAGPARSVVRHLSPEDFDNSAGLDKLLQVLRASPLQTLPLPDSFSKLERWHSLRRKDMETIPELIVREDDLFRELQLSLLRSRARKQEVLEGVLPPTPVSPKAAAAASPSSAKDKKEATDEGDDAEAAPQEEAATSTPPLLVKPAAPTVGFFEDELRGYRLLKAAGLNSNQRMQILTLTSNSVAFEKIRQALRALFGDPEEGKQHALRPHRRRGIWWAEDSPWPPSSGWGEEEAWLMDDGWAEWSWDEEAHWASPEWAAASWHDWDSEPYAETPVTEAGTVLKLTKAFYGLVHAPRVWYESVVSALKQYGWRQMTFDRCLFGLYSEANELIAVTGIHVDDFLIAGKEGDEVYEKAEEHLRSTFKFGKWSLASEGFTFAGCFVKQTPEGIYVNQEECIREWVKEIPISKQRLSQQKSQATKEEFQAEVSLLLSKVPTATVATLEEANKLVREVRRTASQRLPYPSWGLPWEAISTVVWGDASQGNRPNKPSTVGYVACYGPRSLLDGEEGQLALIAWKSSKAPCETLGSNGAEVQAITIGEDSCFLLRAVWFELNGGAVSRESLEAELKARTHGAIITDSHGIFDAMTRNLSSLHGLSRAGFELTVSYQQAIRIGTKLRWVNGATQLADGLTKKATPSARKGLLEFLTRGQKWSIVYDPFFTAGKQAYESKASADAEISRGFVQDCAMHSAGRDSRAVAKWQRKVVMLDPTYGLKSFYDDCLASFPELLLYGADDGGLVSSGRSSMEEYQRTMGALFAVFWFMRRKMGGAESFCFGVDDEWEPLNARSKQPRRKKEEIAKRQTFFNEVEWERIDELLHDAGLLCDGVQGHDEERVLAMLVLTAIHDIMKLVPLLPTVAPDHAPYRGYKVGETIHDHDIALSYVLDHYSYALPSYHELSKKQQDSIRFTQCKMEYNMGWLVQTEASFVVWAPQSSEKV</sequence>
<proteinExistence type="predicted"/>
<evidence type="ECO:0000259" key="2">
    <source>
        <dbReference type="Pfam" id="PF07727"/>
    </source>
</evidence>
<protein>
    <recommendedName>
        <fullName evidence="2">Reverse transcriptase Ty1/copia-type domain-containing protein</fullName>
    </recommendedName>
</protein>
<feature type="region of interest" description="Disordered" evidence="1">
    <location>
        <begin position="740"/>
        <end position="792"/>
    </location>
</feature>
<reference evidence="3 4" key="1">
    <citation type="submission" date="2016-02" db="EMBL/GenBank/DDBJ databases">
        <title>Genome analysis of coral dinoflagellate symbionts highlights evolutionary adaptations to a symbiotic lifestyle.</title>
        <authorList>
            <person name="Aranda M."/>
            <person name="Li Y."/>
            <person name="Liew Y.J."/>
            <person name="Baumgarten S."/>
            <person name="Simakov O."/>
            <person name="Wilson M."/>
            <person name="Piel J."/>
            <person name="Ashoor H."/>
            <person name="Bougouffa S."/>
            <person name="Bajic V.B."/>
            <person name="Ryu T."/>
            <person name="Ravasi T."/>
            <person name="Bayer T."/>
            <person name="Micklem G."/>
            <person name="Kim H."/>
            <person name="Bhak J."/>
            <person name="Lajeunesse T.C."/>
            <person name="Voolstra C.R."/>
        </authorList>
    </citation>
    <scope>NUCLEOTIDE SEQUENCE [LARGE SCALE GENOMIC DNA]</scope>
    <source>
        <strain evidence="3 4">CCMP2467</strain>
    </source>
</reference>
<organism evidence="3 4">
    <name type="scientific">Symbiodinium microadriaticum</name>
    <name type="common">Dinoflagellate</name>
    <name type="synonym">Zooxanthella microadriatica</name>
    <dbReference type="NCBI Taxonomy" id="2951"/>
    <lineage>
        <taxon>Eukaryota</taxon>
        <taxon>Sar</taxon>
        <taxon>Alveolata</taxon>
        <taxon>Dinophyceae</taxon>
        <taxon>Suessiales</taxon>
        <taxon>Symbiodiniaceae</taxon>
        <taxon>Symbiodinium</taxon>
    </lineage>
</organism>
<dbReference type="EMBL" id="LSRX01001130">
    <property type="protein sequence ID" value="OLP83247.1"/>
    <property type="molecule type" value="Genomic_DNA"/>
</dbReference>
<feature type="domain" description="Reverse transcriptase Ty1/copia-type" evidence="2">
    <location>
        <begin position="925"/>
        <end position="1054"/>
    </location>
</feature>
<dbReference type="Proteomes" id="UP000186817">
    <property type="component" value="Unassembled WGS sequence"/>
</dbReference>
<dbReference type="OrthoDB" id="444836at2759"/>
<evidence type="ECO:0000256" key="1">
    <source>
        <dbReference type="SAM" id="MobiDB-lite"/>
    </source>
</evidence>
<evidence type="ECO:0000313" key="4">
    <source>
        <dbReference type="Proteomes" id="UP000186817"/>
    </source>
</evidence>
<evidence type="ECO:0000313" key="3">
    <source>
        <dbReference type="EMBL" id="OLP83247.1"/>
    </source>
</evidence>
<feature type="compositionally biased region" description="Low complexity" evidence="1">
    <location>
        <begin position="748"/>
        <end position="759"/>
    </location>
</feature>
<accession>A0A1Q9CK61</accession>
<dbReference type="InterPro" id="IPR013103">
    <property type="entry name" value="RVT_2"/>
</dbReference>
<comment type="caution">
    <text evidence="3">The sequence shown here is derived from an EMBL/GenBank/DDBJ whole genome shotgun (WGS) entry which is preliminary data.</text>
</comment>
<name>A0A1Q9CK61_SYMMI</name>
<gene>
    <name evidence="3" type="ORF">AK812_SmicGene36035</name>
</gene>
<keyword evidence="4" id="KW-1185">Reference proteome</keyword>